<organism evidence="1 2">
    <name type="scientific">Arctium lappa</name>
    <name type="common">Greater burdock</name>
    <name type="synonym">Lappa major</name>
    <dbReference type="NCBI Taxonomy" id="4217"/>
    <lineage>
        <taxon>Eukaryota</taxon>
        <taxon>Viridiplantae</taxon>
        <taxon>Streptophyta</taxon>
        <taxon>Embryophyta</taxon>
        <taxon>Tracheophyta</taxon>
        <taxon>Spermatophyta</taxon>
        <taxon>Magnoliopsida</taxon>
        <taxon>eudicotyledons</taxon>
        <taxon>Gunneridae</taxon>
        <taxon>Pentapetalae</taxon>
        <taxon>asterids</taxon>
        <taxon>campanulids</taxon>
        <taxon>Asterales</taxon>
        <taxon>Asteraceae</taxon>
        <taxon>Carduoideae</taxon>
        <taxon>Cardueae</taxon>
        <taxon>Arctiinae</taxon>
        <taxon>Arctium</taxon>
    </lineage>
</organism>
<comment type="caution">
    <text evidence="1">The sequence shown here is derived from an EMBL/GenBank/DDBJ whole genome shotgun (WGS) entry which is preliminary data.</text>
</comment>
<accession>A0ACB8YIN6</accession>
<sequence>MTGNKSLLSNFKEKCCGRVKFGNCETAPILGYGDLIQGNITVKRVSYVEGLSHNLFSIGKFCDKNLKVSFKSKRVAVKNNSGMDLLVGKRRSNFYTINFSEVKVPSDVCLLSKASIHESWVWHRRLAHLNFKYMDRLVKNDSVRGLPILRFQKNHLCQDCEKGKMKKASHKPKLEHCTADILDLIHVDLCGPMKTKSIGKKKYVLVVVDDYSRYTWVKFLKSKDETPEILINLIKTIQTNKQKHVKVVRSDNGKKLKNSTLQAIFDDQDIQQQFSAARTPQQNGVVERRNRTLVEADRSMLAYSVLPLSHWAEAISNACHTQNRSILHRRFNKTPYELMNGIKPNIKYFKSFGCKCYVLNDRDNLNKFSLKADEGVFLGYSSNSAAYRVFLLSARKVIESVNVKFDEAADLASRQNSSEPAFTGNSASEQISSEPALQSTNQNPSTPLSNFSDLDFLFENFYDGVPKPNNDNVSNVLNQESGSASNPNSAASTSEIDASSVPNEIQDMPSEYHPDQVIHEPEIAENVHEESVEDEVVPEERVQQEVQATSGQQESESDVMETLPPPVETISVSSSDIIPSEDPPQ</sequence>
<gene>
    <name evidence="1" type="ORF">L6452_34847</name>
</gene>
<proteinExistence type="predicted"/>
<evidence type="ECO:0000313" key="1">
    <source>
        <dbReference type="EMBL" id="KAI3685597.1"/>
    </source>
</evidence>
<evidence type="ECO:0000313" key="2">
    <source>
        <dbReference type="Proteomes" id="UP001055879"/>
    </source>
</evidence>
<keyword evidence="2" id="KW-1185">Reference proteome</keyword>
<name>A0ACB8YIN6_ARCLA</name>
<reference evidence="1 2" key="2">
    <citation type="journal article" date="2022" name="Mol. Ecol. Resour.">
        <title>The genomes of chicory, endive, great burdock and yacon provide insights into Asteraceae paleo-polyploidization history and plant inulin production.</title>
        <authorList>
            <person name="Fan W."/>
            <person name="Wang S."/>
            <person name="Wang H."/>
            <person name="Wang A."/>
            <person name="Jiang F."/>
            <person name="Liu H."/>
            <person name="Zhao H."/>
            <person name="Xu D."/>
            <person name="Zhang Y."/>
        </authorList>
    </citation>
    <scope>NUCLEOTIDE SEQUENCE [LARGE SCALE GENOMIC DNA]</scope>
    <source>
        <strain evidence="2">cv. Niubang</strain>
    </source>
</reference>
<dbReference type="EMBL" id="CM042058">
    <property type="protein sequence ID" value="KAI3685597.1"/>
    <property type="molecule type" value="Genomic_DNA"/>
</dbReference>
<protein>
    <submittedName>
        <fullName evidence="1">Uncharacterized protein</fullName>
    </submittedName>
</protein>
<reference evidence="2" key="1">
    <citation type="journal article" date="2022" name="Mol. Ecol. Resour.">
        <title>The genomes of chicory, endive, great burdock and yacon provide insights into Asteraceae palaeo-polyploidization history and plant inulin production.</title>
        <authorList>
            <person name="Fan W."/>
            <person name="Wang S."/>
            <person name="Wang H."/>
            <person name="Wang A."/>
            <person name="Jiang F."/>
            <person name="Liu H."/>
            <person name="Zhao H."/>
            <person name="Xu D."/>
            <person name="Zhang Y."/>
        </authorList>
    </citation>
    <scope>NUCLEOTIDE SEQUENCE [LARGE SCALE GENOMIC DNA]</scope>
    <source>
        <strain evidence="2">cv. Niubang</strain>
    </source>
</reference>
<dbReference type="Proteomes" id="UP001055879">
    <property type="component" value="Linkage Group LG12"/>
</dbReference>